<dbReference type="AlphaFoldDB" id="N2A610"/>
<dbReference type="InterPro" id="IPR001872">
    <property type="entry name" value="Peptidase_A8"/>
</dbReference>
<dbReference type="Proteomes" id="UP000012589">
    <property type="component" value="Unassembled WGS sequence"/>
</dbReference>
<dbReference type="eggNOG" id="COG0597">
    <property type="taxonomic scope" value="Bacteria"/>
</dbReference>
<keyword evidence="12" id="KW-1185">Reference proteome</keyword>
<evidence type="ECO:0000313" key="12">
    <source>
        <dbReference type="Proteomes" id="UP000012589"/>
    </source>
</evidence>
<dbReference type="GO" id="GO:0016020">
    <property type="term" value="C:membrane"/>
    <property type="evidence" value="ECO:0007669"/>
    <property type="project" value="InterPro"/>
</dbReference>
<evidence type="ECO:0000256" key="3">
    <source>
        <dbReference type="ARBA" id="ARBA00022670"/>
    </source>
</evidence>
<dbReference type="GO" id="GO:0006508">
    <property type="term" value="P:proteolysis"/>
    <property type="evidence" value="ECO:0007669"/>
    <property type="project" value="UniProtKB-KW"/>
</dbReference>
<accession>N2A610</accession>
<gene>
    <name evidence="11" type="ORF">C823_04324</name>
</gene>
<feature type="transmembrane region" description="Helical" evidence="10">
    <location>
        <begin position="59"/>
        <end position="78"/>
    </location>
</feature>
<evidence type="ECO:0000256" key="2">
    <source>
        <dbReference type="ARBA" id="ARBA00022475"/>
    </source>
</evidence>
<protein>
    <submittedName>
        <fullName evidence="11">Uncharacterized protein</fullName>
    </submittedName>
</protein>
<evidence type="ECO:0000256" key="8">
    <source>
        <dbReference type="ARBA" id="ARBA00023136"/>
    </source>
</evidence>
<evidence type="ECO:0000256" key="6">
    <source>
        <dbReference type="ARBA" id="ARBA00022801"/>
    </source>
</evidence>
<keyword evidence="3" id="KW-0645">Protease</keyword>
<dbReference type="HOGENOM" id="CLU_083252_6_0_9"/>
<feature type="transmembrane region" description="Helical" evidence="10">
    <location>
        <begin position="127"/>
        <end position="148"/>
    </location>
</feature>
<keyword evidence="6" id="KW-0378">Hydrolase</keyword>
<keyword evidence="5" id="KW-0064">Aspartyl protease</keyword>
<dbReference type="Pfam" id="PF01252">
    <property type="entry name" value="Peptidase_A8"/>
    <property type="match status" value="1"/>
</dbReference>
<keyword evidence="7 10" id="KW-1133">Transmembrane helix</keyword>
<dbReference type="OrthoDB" id="1770665at2"/>
<organism evidence="11 12">
    <name type="scientific">Eubacterium plexicaudatum ASF492</name>
    <dbReference type="NCBI Taxonomy" id="1235802"/>
    <lineage>
        <taxon>Bacteria</taxon>
        <taxon>Bacillati</taxon>
        <taxon>Bacillota</taxon>
        <taxon>Clostridia</taxon>
        <taxon>Eubacteriales</taxon>
        <taxon>Eubacteriaceae</taxon>
        <taxon>Eubacterium</taxon>
    </lineage>
</organism>
<dbReference type="GO" id="GO:0004190">
    <property type="term" value="F:aspartic-type endopeptidase activity"/>
    <property type="evidence" value="ECO:0007669"/>
    <property type="project" value="UniProtKB-KW"/>
</dbReference>
<dbReference type="PANTHER" id="PTHR33695">
    <property type="entry name" value="LIPOPROTEIN SIGNAL PEPTIDASE"/>
    <property type="match status" value="1"/>
</dbReference>
<evidence type="ECO:0000256" key="9">
    <source>
        <dbReference type="RuleBase" id="RU004181"/>
    </source>
</evidence>
<sequence>MIYIFMTAIIFAVEYFVKKHMDKVRTLQEQRPLVGGKVILKKYYNTAAAGNFLKGHPTWVRYLHGSALAFVFAGLLYLMPDKQAAPAKTGLSFLAGGGLSNLHDRLVKGHVVDYVSFGFGPKRFQKLVFNMADFFVFAGVVICMVHYIRKERNF</sequence>
<dbReference type="PANTHER" id="PTHR33695:SF1">
    <property type="entry name" value="LIPOPROTEIN SIGNAL PEPTIDASE"/>
    <property type="match status" value="1"/>
</dbReference>
<evidence type="ECO:0000313" key="11">
    <source>
        <dbReference type="EMBL" id="EMZ21873.1"/>
    </source>
</evidence>
<evidence type="ECO:0000256" key="4">
    <source>
        <dbReference type="ARBA" id="ARBA00022692"/>
    </source>
</evidence>
<reference evidence="11 12" key="1">
    <citation type="journal article" date="2014" name="Genome Announc.">
        <title>Draft genome sequences of the altered schaedler flora, a defined bacterial community from gnotobiotic mice.</title>
        <authorList>
            <person name="Wannemuehler M.J."/>
            <person name="Overstreet A.M."/>
            <person name="Ward D.V."/>
            <person name="Phillips G.J."/>
        </authorList>
    </citation>
    <scope>NUCLEOTIDE SEQUENCE [LARGE SCALE GENOMIC DNA]</scope>
    <source>
        <strain evidence="11 12">ASF492</strain>
    </source>
</reference>
<evidence type="ECO:0000256" key="7">
    <source>
        <dbReference type="ARBA" id="ARBA00022989"/>
    </source>
</evidence>
<evidence type="ECO:0000256" key="1">
    <source>
        <dbReference type="ARBA" id="ARBA00006139"/>
    </source>
</evidence>
<comment type="caution">
    <text evidence="11">The sequence shown here is derived from an EMBL/GenBank/DDBJ whole genome shotgun (WGS) entry which is preliminary data.</text>
</comment>
<keyword evidence="8 10" id="KW-0472">Membrane</keyword>
<evidence type="ECO:0000256" key="10">
    <source>
        <dbReference type="SAM" id="Phobius"/>
    </source>
</evidence>
<keyword evidence="2" id="KW-1003">Cell membrane</keyword>
<name>N2A610_9FIRM</name>
<evidence type="ECO:0000256" key="5">
    <source>
        <dbReference type="ARBA" id="ARBA00022750"/>
    </source>
</evidence>
<keyword evidence="4 10" id="KW-0812">Transmembrane</keyword>
<proteinExistence type="inferred from homology"/>
<comment type="similarity">
    <text evidence="1 9">Belongs to the peptidase A8 family.</text>
</comment>
<dbReference type="PATRIC" id="fig|1235802.3.peg.4592"/>
<dbReference type="PRINTS" id="PR00781">
    <property type="entry name" value="LIPOSIGPTASE"/>
</dbReference>
<dbReference type="STRING" id="1235802.C823_04324"/>
<dbReference type="EMBL" id="AQFT01000126">
    <property type="protein sequence ID" value="EMZ21873.1"/>
    <property type="molecule type" value="Genomic_DNA"/>
</dbReference>